<accession>G5JTL0</accession>
<protein>
    <submittedName>
        <fullName evidence="1">Uncharacterized protein</fullName>
    </submittedName>
</protein>
<proteinExistence type="predicted"/>
<sequence>MKVLIKEKPPKFGELAEQKPTLIGLLRHLPKSNCYGRIIKDFRLWFPVFFYLEQETTTNWGYSIYAIAYIGDIIDLTNERIISPNKFKKDYSVIEGD</sequence>
<dbReference type="RefSeq" id="WP_004228617.1">
    <property type="nucleotide sequence ID" value="NZ_AEUV02000002.1"/>
</dbReference>
<name>G5JTL0_STRCG</name>
<evidence type="ECO:0000313" key="1">
    <source>
        <dbReference type="EMBL" id="EHI74854.1"/>
    </source>
</evidence>
<keyword evidence="2" id="KW-1185">Reference proteome</keyword>
<gene>
    <name evidence="1" type="ORF">STRCR_1107</name>
</gene>
<dbReference type="Proteomes" id="UP000004322">
    <property type="component" value="Unassembled WGS sequence"/>
</dbReference>
<comment type="caution">
    <text evidence="1">The sequence shown here is derived from an EMBL/GenBank/DDBJ whole genome shotgun (WGS) entry which is preliminary data.</text>
</comment>
<organism evidence="1 2">
    <name type="scientific">Streptococcus criceti HS-6</name>
    <dbReference type="NCBI Taxonomy" id="873449"/>
    <lineage>
        <taxon>Bacteria</taxon>
        <taxon>Bacillati</taxon>
        <taxon>Bacillota</taxon>
        <taxon>Bacilli</taxon>
        <taxon>Lactobacillales</taxon>
        <taxon>Streptococcaceae</taxon>
        <taxon>Streptococcus</taxon>
    </lineage>
</organism>
<dbReference type="AlphaFoldDB" id="G5JTL0"/>
<evidence type="ECO:0000313" key="2">
    <source>
        <dbReference type="Proteomes" id="UP000004322"/>
    </source>
</evidence>
<reference evidence="1" key="1">
    <citation type="submission" date="2011-07" db="EMBL/GenBank/DDBJ databases">
        <authorList>
            <person name="Stanhope M.J."/>
            <person name="Durkin A.S."/>
            <person name="Hostetler J."/>
            <person name="Kim M."/>
            <person name="Radune D."/>
            <person name="Singh I."/>
            <person name="Town C.D."/>
        </authorList>
    </citation>
    <scope>NUCLEOTIDE SEQUENCE [LARGE SCALE GENOMIC DNA]</scope>
    <source>
        <strain evidence="1">HS-6</strain>
    </source>
</reference>
<dbReference type="EMBL" id="AEUV02000002">
    <property type="protein sequence ID" value="EHI74854.1"/>
    <property type="molecule type" value="Genomic_DNA"/>
</dbReference>